<keyword evidence="3" id="KW-0812">Transmembrane</keyword>
<dbReference type="RefSeq" id="WP_094785085.1">
    <property type="nucleotide sequence ID" value="NZ_BEDT01000004.1"/>
</dbReference>
<evidence type="ECO:0000256" key="3">
    <source>
        <dbReference type="SAM" id="Phobius"/>
    </source>
</evidence>
<protein>
    <submittedName>
        <fullName evidence="4">Uncharacterized protein</fullName>
    </submittedName>
</protein>
<dbReference type="Proteomes" id="UP000218689">
    <property type="component" value="Unassembled WGS sequence"/>
</dbReference>
<dbReference type="EMBL" id="BEDT01000004">
    <property type="protein sequence ID" value="GAX48045.1"/>
    <property type="molecule type" value="Genomic_DNA"/>
</dbReference>
<evidence type="ECO:0000256" key="2">
    <source>
        <dbReference type="SAM" id="MobiDB-lite"/>
    </source>
</evidence>
<sequence length="326" mass="36444">MTHIKKLANMLNSRAFLYWLLIIGLGIKALTIYVAAQQMFYLEHILQGFLLTVLMPVLLIAVLMGFASFIRDKQFYQSTLIGIACFGSSLLFLGLLYYRVEKHFVFLPDKIPTVSNLSTPNGNLFYQIRIGDLIFVSDFIIILLILLSAVILNQQTGAVTESSETLVEGQKILSAIGLSLEQLKEKSAVQTRRLAQVKIKNEQLKAQQATLSQQKSDLQDKCRNSQPESQKEIACCQTENANLLVSLKKFEALKSQLEVAYQQKVLALQELSAQQAGQAEEIANAAPPQQSGAETPTEQEDKVQKAKQIAQQIYEEMRARSQVCQS</sequence>
<dbReference type="OrthoDB" id="2242989at2"/>
<feature type="coiled-coil region" evidence="1">
    <location>
        <begin position="180"/>
        <end position="221"/>
    </location>
</feature>
<accession>A0A224XEJ3</accession>
<feature type="compositionally biased region" description="Polar residues" evidence="2">
    <location>
        <begin position="287"/>
        <end position="296"/>
    </location>
</feature>
<dbReference type="AlphaFoldDB" id="A0A224XEJ3"/>
<feature type="transmembrane region" description="Helical" evidence="3">
    <location>
        <begin position="133"/>
        <end position="152"/>
    </location>
</feature>
<name>A0A224XEJ3_9LACT</name>
<keyword evidence="3" id="KW-0472">Membrane</keyword>
<comment type="caution">
    <text evidence="4">The sequence shown here is derived from an EMBL/GenBank/DDBJ whole genome shotgun (WGS) entry which is preliminary data.</text>
</comment>
<keyword evidence="3" id="KW-1133">Transmembrane helix</keyword>
<evidence type="ECO:0000313" key="4">
    <source>
        <dbReference type="EMBL" id="GAX48045.1"/>
    </source>
</evidence>
<evidence type="ECO:0000313" key="5">
    <source>
        <dbReference type="Proteomes" id="UP000218689"/>
    </source>
</evidence>
<gene>
    <name evidence="4" type="ORF">RsY01_1659</name>
</gene>
<keyword evidence="5" id="KW-1185">Reference proteome</keyword>
<proteinExistence type="predicted"/>
<feature type="transmembrane region" description="Helical" evidence="3">
    <location>
        <begin position="16"/>
        <end position="36"/>
    </location>
</feature>
<organism evidence="4 5">
    <name type="scientific">Pseudolactococcus reticulitermitis</name>
    <dbReference type="NCBI Taxonomy" id="2025039"/>
    <lineage>
        <taxon>Bacteria</taxon>
        <taxon>Bacillati</taxon>
        <taxon>Bacillota</taxon>
        <taxon>Bacilli</taxon>
        <taxon>Lactobacillales</taxon>
        <taxon>Streptococcaceae</taxon>
        <taxon>Pseudolactococcus</taxon>
    </lineage>
</organism>
<keyword evidence="1" id="KW-0175">Coiled coil</keyword>
<feature type="region of interest" description="Disordered" evidence="2">
    <location>
        <begin position="279"/>
        <end position="309"/>
    </location>
</feature>
<feature type="transmembrane region" description="Helical" evidence="3">
    <location>
        <begin position="48"/>
        <end position="70"/>
    </location>
</feature>
<evidence type="ECO:0000256" key="1">
    <source>
        <dbReference type="SAM" id="Coils"/>
    </source>
</evidence>
<reference evidence="5" key="1">
    <citation type="submission" date="2017-08" db="EMBL/GenBank/DDBJ databases">
        <title>Draft genome sequence of Lactococcus sp. strain Rs-Y01, isolated from the gut of the lower termite Reticulitermes speratus.</title>
        <authorList>
            <person name="Ohkuma M."/>
            <person name="Yuki M."/>
        </authorList>
    </citation>
    <scope>NUCLEOTIDE SEQUENCE [LARGE SCALE GENOMIC DNA]</scope>
    <source>
        <strain evidence="5">Rs-Y01</strain>
    </source>
</reference>
<feature type="transmembrane region" description="Helical" evidence="3">
    <location>
        <begin position="76"/>
        <end position="98"/>
    </location>
</feature>